<evidence type="ECO:0000256" key="1">
    <source>
        <dbReference type="SAM" id="MobiDB-lite"/>
    </source>
</evidence>
<feature type="compositionally biased region" description="Basic and acidic residues" evidence="1">
    <location>
        <begin position="19"/>
        <end position="33"/>
    </location>
</feature>
<evidence type="ECO:0000313" key="3">
    <source>
        <dbReference type="EMBL" id="KAH7284910.1"/>
    </source>
</evidence>
<dbReference type="GO" id="GO:0010494">
    <property type="term" value="C:cytoplasmic stress granule"/>
    <property type="evidence" value="ECO:0007669"/>
    <property type="project" value="TreeGrafter"/>
</dbReference>
<dbReference type="EMBL" id="CM035438">
    <property type="protein sequence ID" value="KAH7284910.1"/>
    <property type="molecule type" value="Genomic_DNA"/>
</dbReference>
<evidence type="ECO:0000313" key="4">
    <source>
        <dbReference type="Proteomes" id="UP000825935"/>
    </source>
</evidence>
<feature type="region of interest" description="Disordered" evidence="1">
    <location>
        <begin position="560"/>
        <end position="584"/>
    </location>
</feature>
<dbReference type="Pfam" id="PF14438">
    <property type="entry name" value="SM-ATX"/>
    <property type="match status" value="1"/>
</dbReference>
<feature type="region of interest" description="Disordered" evidence="1">
    <location>
        <begin position="1"/>
        <end position="38"/>
    </location>
</feature>
<dbReference type="AlphaFoldDB" id="A0A8T2QMW4"/>
<feature type="compositionally biased region" description="Basic and acidic residues" evidence="1">
    <location>
        <begin position="204"/>
        <end position="213"/>
    </location>
</feature>
<dbReference type="InterPro" id="IPR025852">
    <property type="entry name" value="SM_dom_ATX"/>
</dbReference>
<keyword evidence="4" id="KW-1185">Reference proteome</keyword>
<accession>A0A8T2QMW4</accession>
<dbReference type="GO" id="GO:0034063">
    <property type="term" value="P:stress granule assembly"/>
    <property type="evidence" value="ECO:0007669"/>
    <property type="project" value="TreeGrafter"/>
</dbReference>
<proteinExistence type="predicted"/>
<dbReference type="PANTHER" id="PTHR12854">
    <property type="entry name" value="ATAXIN 2-RELATED"/>
    <property type="match status" value="1"/>
</dbReference>
<comment type="caution">
    <text evidence="3">The sequence shown here is derived from an EMBL/GenBank/DDBJ whole genome shotgun (WGS) entry which is preliminary data.</text>
</comment>
<dbReference type="InterPro" id="IPR009604">
    <property type="entry name" value="LsmAD_domain"/>
</dbReference>
<dbReference type="Pfam" id="PF06741">
    <property type="entry name" value="LsmAD"/>
    <property type="match status" value="1"/>
</dbReference>
<sequence length="887" mass="95475">MSQVHVESRPIMVNGANHRRGDQDLGGRPENSKNDYPNYRPFRPNSALGLTKGVVQQHNQVGSVNFSQPSNSKPFGDNTIEAIMGSESREHLIILTACLIGQLVEVQVKNGSIYSGIFHTASAEKDYGIVIKCARLVREASSKGKNSVAKGLTTRPYKTLLIQAKDLVQISAKDVPIGTEVAQNGRVRENHGDIITDSVLSHGKQGEMERELKPWTPDNDDLKDPGLDSTFQNTWNRNWDQFEINKTLFGVESTFDEELYTTKLDRGPQSREREREALRIAREIEAENSRNHLSQEKGEIDEFDTVDEESRFASVMRASDVVGVSEAVHFNKSDHEASGSSFQAPAGSANELRSESYNVAGGRDLSKPDVRKPNEVDALSLSVGSKFSNGDNAPVLQKKKMPHVSGIETNKHIMKVAGITAPSISMRKGDATSIQALNLDPGCPQVTEDVYRDFNEFRQQENAKCGKKHREDQTNELRSFSENLKAGGNSKALDMHAGSAFPLPISTLNSSVTTGLDSGSLVVATRSLSSASDDLSTKASSSELDSVSDFSQAEIHAKISSTQHLSETENTLENSVPSKAPSSPSAPVFIGSESFRRSNLNPNAKEFKLNPNAKSFTPTFTHVRPASPAIQAPVFVPAVISQVAQMPNMPVGVSVNPMVQPVGQSAAKYTSYNPVGVSPASGSSPYFVSPGTYTPGAGVSGAAVPPVLGGGQSTVKVASQLQQPSITTQTYGAQQPIRYASQSPALQATSTYIHPNGHLYSQQMMFGQPGQVVYIQPYPQAAAIPPPQSAQAPSQPKHRAPSTGVQGVQLCVTPPFISGQQHFLPQMQVSQISNPMQPAPAVLLPTTVPAIQPPQGVIGGLVAPAQPNTGTRVMRVGEKYVGMNMQQ</sequence>
<dbReference type="SMART" id="SM01272">
    <property type="entry name" value="LsmAD"/>
    <property type="match status" value="1"/>
</dbReference>
<gene>
    <name evidence="3" type="ORF">KP509_33G002100</name>
</gene>
<dbReference type="OMA" id="ISQACHE"/>
<dbReference type="Proteomes" id="UP000825935">
    <property type="component" value="Chromosome 33"/>
</dbReference>
<feature type="compositionally biased region" description="Polar residues" evidence="1">
    <location>
        <begin position="560"/>
        <end position="574"/>
    </location>
</feature>
<dbReference type="PANTHER" id="PTHR12854:SF7">
    <property type="entry name" value="ATAXIN-2 HOMOLOG"/>
    <property type="match status" value="1"/>
</dbReference>
<evidence type="ECO:0000259" key="2">
    <source>
        <dbReference type="SMART" id="SM01272"/>
    </source>
</evidence>
<feature type="domain" description="LsmAD" evidence="2">
    <location>
        <begin position="249"/>
        <end position="318"/>
    </location>
</feature>
<dbReference type="InterPro" id="IPR045117">
    <property type="entry name" value="ATXN2-like"/>
</dbReference>
<organism evidence="3 4">
    <name type="scientific">Ceratopteris richardii</name>
    <name type="common">Triangle waterfern</name>
    <dbReference type="NCBI Taxonomy" id="49495"/>
    <lineage>
        <taxon>Eukaryota</taxon>
        <taxon>Viridiplantae</taxon>
        <taxon>Streptophyta</taxon>
        <taxon>Embryophyta</taxon>
        <taxon>Tracheophyta</taxon>
        <taxon>Polypodiopsida</taxon>
        <taxon>Polypodiidae</taxon>
        <taxon>Polypodiales</taxon>
        <taxon>Pteridineae</taxon>
        <taxon>Pteridaceae</taxon>
        <taxon>Parkerioideae</taxon>
        <taxon>Ceratopteris</taxon>
    </lineage>
</organism>
<reference evidence="3" key="1">
    <citation type="submission" date="2021-08" db="EMBL/GenBank/DDBJ databases">
        <title>WGS assembly of Ceratopteris richardii.</title>
        <authorList>
            <person name="Marchant D.B."/>
            <person name="Chen G."/>
            <person name="Jenkins J."/>
            <person name="Shu S."/>
            <person name="Leebens-Mack J."/>
            <person name="Grimwood J."/>
            <person name="Schmutz J."/>
            <person name="Soltis P."/>
            <person name="Soltis D."/>
            <person name="Chen Z.-H."/>
        </authorList>
    </citation>
    <scope>NUCLEOTIDE SEQUENCE</scope>
    <source>
        <strain evidence="3">Whitten #5841</strain>
        <tissue evidence="3">Leaf</tissue>
    </source>
</reference>
<protein>
    <recommendedName>
        <fullName evidence="2">LsmAD domain-containing protein</fullName>
    </recommendedName>
</protein>
<dbReference type="GO" id="GO:0003729">
    <property type="term" value="F:mRNA binding"/>
    <property type="evidence" value="ECO:0007669"/>
    <property type="project" value="TreeGrafter"/>
</dbReference>
<feature type="compositionally biased region" description="Low complexity" evidence="1">
    <location>
        <begin position="575"/>
        <end position="584"/>
    </location>
</feature>
<dbReference type="OrthoDB" id="2275718at2759"/>
<name>A0A8T2QMW4_CERRI</name>
<feature type="region of interest" description="Disordered" evidence="1">
    <location>
        <begin position="201"/>
        <end position="226"/>
    </location>
</feature>